<dbReference type="EMBL" id="BAAACO010000002">
    <property type="protein sequence ID" value="GAA0860042.1"/>
    <property type="molecule type" value="Genomic_DNA"/>
</dbReference>
<keyword evidence="5" id="KW-0175">Coiled coil</keyword>
<dbReference type="Proteomes" id="UP001501764">
    <property type="component" value="Unassembled WGS sequence"/>
</dbReference>
<keyword evidence="3" id="KW-0233">DNA recombination</keyword>
<proteinExistence type="predicted"/>
<dbReference type="PANTHER" id="PTHR30461">
    <property type="entry name" value="DNA-INVERTASE FROM LAMBDOID PROPHAGE"/>
    <property type="match status" value="1"/>
</dbReference>
<evidence type="ECO:0000256" key="1">
    <source>
        <dbReference type="ARBA" id="ARBA00022908"/>
    </source>
</evidence>
<feature type="active site" description="O-(5'-phospho-DNA)-serine intermediate" evidence="4">
    <location>
        <position position="27"/>
    </location>
</feature>
<accession>A0ABN1LT48</accession>
<feature type="coiled-coil region" evidence="5">
    <location>
        <begin position="420"/>
        <end position="447"/>
    </location>
</feature>
<sequence>MATKILEKSKLNTNSHPQKLAIYIRVSSDKQKGNASKSVQLKAINNYIAINNWIGIPFEIYDDTQSASHTLKMDLVNDDLDKFMEYDDLSPSIFLRKDLRRLIYDANLKRFDKLLVYSHDRLSRDIYEGLFIRHTLKKLNVEIIYCKPGEQISSGNSSSDIFFENLLNSLAALEANIIGGRTFLGNRTNITNNRWAGGPPPYGYFLKPNPNSYNKNKSILTINPIEAILVKKIFELYNLGYTPQNIATFIKKEYPYNNDRHWTLNSIKSILNNPIYTGTIVWNKKGGSRNPKKKSPDKHIKSSHMKELIIIDNETWNKSIYIRELQKNNPKFLSTQFLLKDIIFCRKCGNALMCKNHGNSSGSVYICNNKNCKKRFTIKTKFLHQLVFNQLTDVLANSILDLEYLNKFYSKYYNEFFNRQNHLIKEKQNLELELANINKLLIKSKEKISYLNSTNVDLSDDEYNKYVCLMESLEEFKIHLKLSEKELINNINLLNHKISTPIIKKDNIKNIFANKKDTLNKIISIDDISLKNRCLRLFVYELIDKILIDADNNVEINFK</sequence>
<dbReference type="InterPro" id="IPR006119">
    <property type="entry name" value="Resolv_N"/>
</dbReference>
<dbReference type="Gene3D" id="3.90.1750.20">
    <property type="entry name" value="Putative Large Serine Recombinase, Chain B, Domain 2"/>
    <property type="match status" value="1"/>
</dbReference>
<dbReference type="InterPro" id="IPR011109">
    <property type="entry name" value="DNA_bind_recombinase_dom"/>
</dbReference>
<keyword evidence="2" id="KW-0238">DNA-binding</keyword>
<evidence type="ECO:0000259" key="6">
    <source>
        <dbReference type="PROSITE" id="PS51737"/>
    </source>
</evidence>
<dbReference type="InterPro" id="IPR036162">
    <property type="entry name" value="Resolvase-like_N_sf"/>
</dbReference>
<dbReference type="InterPro" id="IPR050639">
    <property type="entry name" value="SSR_resolvase"/>
</dbReference>
<dbReference type="PROSITE" id="PS51737">
    <property type="entry name" value="RECOMBINASE_DNA_BIND"/>
    <property type="match status" value="1"/>
</dbReference>
<dbReference type="Gene3D" id="3.40.50.1390">
    <property type="entry name" value="Resolvase, N-terminal catalytic domain"/>
    <property type="match status" value="1"/>
</dbReference>
<reference evidence="7 8" key="1">
    <citation type="journal article" date="2019" name="Int. J. Syst. Evol. Microbiol.">
        <title>The Global Catalogue of Microorganisms (GCM) 10K type strain sequencing project: providing services to taxonomists for standard genome sequencing and annotation.</title>
        <authorList>
            <consortium name="The Broad Institute Genomics Platform"/>
            <consortium name="The Broad Institute Genome Sequencing Center for Infectious Disease"/>
            <person name="Wu L."/>
            <person name="Ma J."/>
        </authorList>
    </citation>
    <scope>NUCLEOTIDE SEQUENCE [LARGE SCALE GENOMIC DNA]</scope>
    <source>
        <strain evidence="7 8">JCM 6485</strain>
    </source>
</reference>
<dbReference type="RefSeq" id="WP_320683337.1">
    <property type="nucleotide sequence ID" value="NZ_BAAACO010000002.1"/>
</dbReference>
<evidence type="ECO:0000256" key="3">
    <source>
        <dbReference type="ARBA" id="ARBA00023172"/>
    </source>
</evidence>
<feature type="domain" description="Recombinase" evidence="6">
    <location>
        <begin position="201"/>
        <end position="331"/>
    </location>
</feature>
<evidence type="ECO:0000313" key="7">
    <source>
        <dbReference type="EMBL" id="GAA0860042.1"/>
    </source>
</evidence>
<name>A0ABN1LT48_9CLOT</name>
<dbReference type="InterPro" id="IPR038109">
    <property type="entry name" value="DNA_bind_recomb_sf"/>
</dbReference>
<dbReference type="Pfam" id="PF00239">
    <property type="entry name" value="Resolvase"/>
    <property type="match status" value="1"/>
</dbReference>
<comment type="caution">
    <text evidence="7">The sequence shown here is derived from an EMBL/GenBank/DDBJ whole genome shotgun (WGS) entry which is preliminary data.</text>
</comment>
<evidence type="ECO:0000256" key="4">
    <source>
        <dbReference type="PROSITE-ProRule" id="PRU10137"/>
    </source>
</evidence>
<dbReference type="SUPFAM" id="SSF53041">
    <property type="entry name" value="Resolvase-like"/>
    <property type="match status" value="1"/>
</dbReference>
<dbReference type="CDD" id="cd00338">
    <property type="entry name" value="Ser_Recombinase"/>
    <property type="match status" value="1"/>
</dbReference>
<dbReference type="InterPro" id="IPR006118">
    <property type="entry name" value="Recombinase_CS"/>
</dbReference>
<dbReference type="PROSITE" id="PS00397">
    <property type="entry name" value="RECOMBINASES_1"/>
    <property type="match status" value="1"/>
</dbReference>
<keyword evidence="8" id="KW-1185">Reference proteome</keyword>
<gene>
    <name evidence="7" type="ORF">GCM10008916_24600</name>
</gene>
<dbReference type="Pfam" id="PF07508">
    <property type="entry name" value="Recombinase"/>
    <property type="match status" value="1"/>
</dbReference>
<protein>
    <recommendedName>
        <fullName evidence="6">Recombinase domain-containing protein</fullName>
    </recommendedName>
</protein>
<organism evidence="7 8">
    <name type="scientific">Clostridium nitritogenes</name>
    <dbReference type="NCBI Taxonomy" id="83340"/>
    <lineage>
        <taxon>Bacteria</taxon>
        <taxon>Bacillati</taxon>
        <taxon>Bacillota</taxon>
        <taxon>Clostridia</taxon>
        <taxon>Eubacteriales</taxon>
        <taxon>Clostridiaceae</taxon>
        <taxon>Clostridium</taxon>
    </lineage>
</organism>
<evidence type="ECO:0000256" key="2">
    <source>
        <dbReference type="ARBA" id="ARBA00023125"/>
    </source>
</evidence>
<evidence type="ECO:0000256" key="5">
    <source>
        <dbReference type="SAM" id="Coils"/>
    </source>
</evidence>
<dbReference type="SMART" id="SM00857">
    <property type="entry name" value="Resolvase"/>
    <property type="match status" value="1"/>
</dbReference>
<evidence type="ECO:0000313" key="8">
    <source>
        <dbReference type="Proteomes" id="UP001501764"/>
    </source>
</evidence>
<keyword evidence="1" id="KW-0229">DNA integration</keyword>
<dbReference type="PANTHER" id="PTHR30461:SF2">
    <property type="entry name" value="SERINE RECOMBINASE PINE-RELATED"/>
    <property type="match status" value="1"/>
</dbReference>